<organism evidence="7">
    <name type="scientific">Blastobotrys adeninivorans</name>
    <name type="common">Yeast</name>
    <name type="synonym">Arxula adeninivorans</name>
    <dbReference type="NCBI Taxonomy" id="409370"/>
    <lineage>
        <taxon>Eukaryota</taxon>
        <taxon>Fungi</taxon>
        <taxon>Dikarya</taxon>
        <taxon>Ascomycota</taxon>
        <taxon>Saccharomycotina</taxon>
        <taxon>Dipodascomycetes</taxon>
        <taxon>Dipodascales</taxon>
        <taxon>Trichomonascaceae</taxon>
        <taxon>Blastobotrys</taxon>
    </lineage>
</organism>
<dbReference type="AlphaFoldDB" id="A0A060TD51"/>
<dbReference type="PANTHER" id="PTHR22842">
    <property type="entry name" value="WD40 REPEAT PROTEIN"/>
    <property type="match status" value="1"/>
</dbReference>
<protein>
    <submittedName>
        <fullName evidence="7">ARAD1D40062p</fullName>
    </submittedName>
</protein>
<feature type="repeat" description="WD" evidence="6">
    <location>
        <begin position="228"/>
        <end position="257"/>
    </location>
</feature>
<dbReference type="PROSITE" id="PS50294">
    <property type="entry name" value="WD_REPEATS_REGION"/>
    <property type="match status" value="3"/>
</dbReference>
<dbReference type="PhylomeDB" id="A0A060TD51"/>
<feature type="repeat" description="WD" evidence="6">
    <location>
        <begin position="6"/>
        <end position="47"/>
    </location>
</feature>
<dbReference type="Pfam" id="PF00400">
    <property type="entry name" value="WD40"/>
    <property type="match status" value="6"/>
</dbReference>
<reference evidence="7" key="1">
    <citation type="submission" date="2014-02" db="EMBL/GenBank/DDBJ databases">
        <authorList>
            <person name="Genoscope - CEA"/>
        </authorList>
    </citation>
    <scope>NUCLEOTIDE SEQUENCE</scope>
    <source>
        <strain evidence="7">LS3</strain>
    </source>
</reference>
<evidence type="ECO:0000256" key="4">
    <source>
        <dbReference type="ARBA" id="ARBA00022737"/>
    </source>
</evidence>
<dbReference type="PROSITE" id="PS50082">
    <property type="entry name" value="WD_REPEATS_2"/>
    <property type="match status" value="4"/>
</dbReference>
<accession>A0A060TD51</accession>
<dbReference type="PROSITE" id="PS00678">
    <property type="entry name" value="WD_REPEATS_1"/>
    <property type="match status" value="2"/>
</dbReference>
<feature type="repeat" description="WD" evidence="6">
    <location>
        <begin position="48"/>
        <end position="89"/>
    </location>
</feature>
<dbReference type="SMART" id="SM00320">
    <property type="entry name" value="WD40"/>
    <property type="match status" value="7"/>
</dbReference>
<gene>
    <name evidence="7" type="ORF">GNLVRS02_ARAD1D40062g</name>
</gene>
<comment type="similarity">
    <text evidence="5">Belongs to the WD repeat MORG1 family.</text>
</comment>
<evidence type="ECO:0000313" key="7">
    <source>
        <dbReference type="EMBL" id="CDP38679.1"/>
    </source>
</evidence>
<dbReference type="EMBL" id="HG937694">
    <property type="protein sequence ID" value="CDP38679.1"/>
    <property type="molecule type" value="Genomic_DNA"/>
</dbReference>
<dbReference type="PANTHER" id="PTHR22842:SF3">
    <property type="entry name" value="WD REPEAT DOMAIN-CONTAINING PROTEIN 83"/>
    <property type="match status" value="1"/>
</dbReference>
<feature type="repeat" description="WD" evidence="6">
    <location>
        <begin position="90"/>
        <end position="125"/>
    </location>
</feature>
<dbReference type="Gene3D" id="2.130.10.10">
    <property type="entry name" value="YVTN repeat-like/Quinoprotein amine dehydrogenase"/>
    <property type="match status" value="1"/>
</dbReference>
<reference evidence="7" key="2">
    <citation type="submission" date="2014-06" db="EMBL/GenBank/DDBJ databases">
        <title>The complete genome of Blastobotrys (Arxula) adeninivorans LS3 - a yeast of biotechnological interest.</title>
        <authorList>
            <person name="Kunze G."/>
            <person name="Gaillardin C."/>
            <person name="Czernicka M."/>
            <person name="Durrens P."/>
            <person name="Martin T."/>
            <person name="Boer E."/>
            <person name="Gabaldon T."/>
            <person name="Cruz J."/>
            <person name="Talla E."/>
            <person name="Marck C."/>
            <person name="Goffeau A."/>
            <person name="Barbe V."/>
            <person name="Baret P."/>
            <person name="Baronian K."/>
            <person name="Beier S."/>
            <person name="Bleykasten C."/>
            <person name="Bode R."/>
            <person name="Casaregola S."/>
            <person name="Despons L."/>
            <person name="Fairhead C."/>
            <person name="Giersberg M."/>
            <person name="Gierski P."/>
            <person name="Hahnel U."/>
            <person name="Hartmann A."/>
            <person name="Jankowska D."/>
            <person name="Jubin C."/>
            <person name="Jung P."/>
            <person name="Lafontaine I."/>
            <person name="Leh-Louis V."/>
            <person name="Lemaire M."/>
            <person name="Marcet-Houben M."/>
            <person name="Mascher M."/>
            <person name="Morel G."/>
            <person name="Richard G.-F."/>
            <person name="Riechen J."/>
            <person name="Sacerdot C."/>
            <person name="Sarkar A."/>
            <person name="Savel G."/>
            <person name="Schacherer J."/>
            <person name="Sherman D."/>
            <person name="Straub M.-L."/>
            <person name="Stein N."/>
            <person name="Thierry A."/>
            <person name="Trautwein-Schult A."/>
            <person name="Westhof E."/>
            <person name="Worch S."/>
            <person name="Dujon B."/>
            <person name="Souciet J.-L."/>
            <person name="Wincker P."/>
            <person name="Scholz U."/>
            <person name="Neuveglise N."/>
        </authorList>
    </citation>
    <scope>NUCLEOTIDE SEQUENCE</scope>
    <source>
        <strain evidence="7">LS3</strain>
    </source>
</reference>
<evidence type="ECO:0000256" key="5">
    <source>
        <dbReference type="ARBA" id="ARBA00038145"/>
    </source>
</evidence>
<proteinExistence type="inferred from homology"/>
<dbReference type="InterPro" id="IPR036322">
    <property type="entry name" value="WD40_repeat_dom_sf"/>
</dbReference>
<dbReference type="InterPro" id="IPR001680">
    <property type="entry name" value="WD40_rpt"/>
</dbReference>
<evidence type="ECO:0000256" key="3">
    <source>
        <dbReference type="ARBA" id="ARBA00022574"/>
    </source>
</evidence>
<evidence type="ECO:0000256" key="6">
    <source>
        <dbReference type="PROSITE-ProRule" id="PRU00221"/>
    </source>
</evidence>
<dbReference type="InterPro" id="IPR019775">
    <property type="entry name" value="WD40_repeat_CS"/>
</dbReference>
<dbReference type="PRINTS" id="PR00320">
    <property type="entry name" value="GPROTEINBRPT"/>
</dbReference>
<dbReference type="GO" id="GO:0071013">
    <property type="term" value="C:catalytic step 2 spliceosome"/>
    <property type="evidence" value="ECO:0007669"/>
    <property type="project" value="TreeGrafter"/>
</dbReference>
<dbReference type="InterPro" id="IPR020472">
    <property type="entry name" value="WD40_PAC1"/>
</dbReference>
<dbReference type="InterPro" id="IPR015943">
    <property type="entry name" value="WD40/YVTN_repeat-like_dom_sf"/>
</dbReference>
<name>A0A060TD51_BLAAD</name>
<keyword evidence="2" id="KW-0963">Cytoplasm</keyword>
<keyword evidence="4" id="KW-0677">Repeat</keyword>
<dbReference type="GO" id="GO:0005737">
    <property type="term" value="C:cytoplasm"/>
    <property type="evidence" value="ECO:0007669"/>
    <property type="project" value="UniProtKB-SubCell"/>
</dbReference>
<evidence type="ECO:0000256" key="1">
    <source>
        <dbReference type="ARBA" id="ARBA00004496"/>
    </source>
</evidence>
<dbReference type="CDD" id="cd00200">
    <property type="entry name" value="WD40"/>
    <property type="match status" value="1"/>
</dbReference>
<evidence type="ECO:0000256" key="2">
    <source>
        <dbReference type="ARBA" id="ARBA00022490"/>
    </source>
</evidence>
<keyword evidence="3 6" id="KW-0853">WD repeat</keyword>
<dbReference type="SUPFAM" id="SSF50978">
    <property type="entry name" value="WD40 repeat-like"/>
    <property type="match status" value="1"/>
</dbReference>
<sequence length="298" mass="32605">MDLTSFNAHHGPIHALAVNHKGTYALSGGQDKLIHLWNVHTRSKVLTYSAHSYPVLDIALTQDSSRFASAGGDRSAFLWDVSSGSRIARYGDHSARINSVAFNTSASVLATASYDTTVKLWDLRSNSFKPLQVLKDAKDSVNSAIFSGVNLITGSVDGMIRTYDMRNCKMITDVVAHPITCVRDSPDSNCLLVSSLDSTLRLFDKANGTVLQRYKGHVAVQYRTQCGFVNHGEWIASMSEDGMVYIWDFLSGEVLHRLTSKTSIETLNNSAFALATGGDILATSSLHGRIDIWTKKLS</sequence>
<comment type="subcellular location">
    <subcellularLocation>
        <location evidence="1">Cytoplasm</location>
    </subcellularLocation>
</comment>
<dbReference type="InterPro" id="IPR051980">
    <property type="entry name" value="WD_repeat_MORG1"/>
</dbReference>
<dbReference type="GO" id="GO:0000398">
    <property type="term" value="P:mRNA splicing, via spliceosome"/>
    <property type="evidence" value="ECO:0007669"/>
    <property type="project" value="TreeGrafter"/>
</dbReference>